<accession>E0NF55</accession>
<keyword evidence="2" id="KW-1185">Reference proteome</keyword>
<proteinExistence type="predicted"/>
<name>E0NF55_PEDAC</name>
<evidence type="ECO:0000313" key="2">
    <source>
        <dbReference type="Proteomes" id="UP000004470"/>
    </source>
</evidence>
<reference evidence="1" key="1">
    <citation type="submission" date="2010-07" db="EMBL/GenBank/DDBJ databases">
        <authorList>
            <person name="Muzny D."/>
            <person name="Qin X."/>
            <person name="Deng J."/>
            <person name="Jiang H."/>
            <person name="Liu Y."/>
            <person name="Qu J."/>
            <person name="Song X.-Z."/>
            <person name="Zhang L."/>
            <person name="Thornton R."/>
            <person name="Coyle M."/>
            <person name="Francisco L."/>
            <person name="Jackson L."/>
            <person name="Javaid M."/>
            <person name="Korchina V."/>
            <person name="Kovar C."/>
            <person name="Mata R."/>
            <person name="Mathew T."/>
            <person name="Ngo R."/>
            <person name="Nguyen L."/>
            <person name="Nguyen N."/>
            <person name="Okwuonu G."/>
            <person name="Ongeri F."/>
            <person name="Pham C."/>
            <person name="Simmons D."/>
            <person name="Wilczek-Boney K."/>
            <person name="Hale W."/>
            <person name="Jakkamsetti A."/>
            <person name="Pham P."/>
            <person name="Ruth R."/>
            <person name="San Lucas F."/>
            <person name="Warren J."/>
            <person name="Zhang J."/>
            <person name="Zhao Z."/>
            <person name="Zhou C."/>
            <person name="Zhu D."/>
            <person name="Lee S."/>
            <person name="Bess C."/>
            <person name="Blankenburg K."/>
            <person name="Forbes L."/>
            <person name="Fu Q."/>
            <person name="Gubbala S."/>
            <person name="Hirani K."/>
            <person name="Jayaseelan J.C."/>
            <person name="Lara F."/>
            <person name="Munidasa M."/>
            <person name="Palculict T."/>
            <person name="Patil S."/>
            <person name="Pu L.-L."/>
            <person name="Saada N."/>
            <person name="Tang L."/>
            <person name="Weissenberger G."/>
            <person name="Zhu Y."/>
            <person name="Hemphill L."/>
            <person name="Shang Y."/>
            <person name="Youmans B."/>
            <person name="Ayvaz T."/>
            <person name="Ross M."/>
            <person name="Santibanez J."/>
            <person name="Aqrawi P."/>
            <person name="Gross S."/>
            <person name="Joshi V."/>
            <person name="Fowler G."/>
            <person name="Nazareth L."/>
            <person name="Reid J."/>
            <person name="Worley K."/>
            <person name="Petrosino J."/>
            <person name="Highlander S."/>
            <person name="Gibbs R."/>
        </authorList>
    </citation>
    <scope>NUCLEOTIDE SEQUENCE [LARGE SCALE GENOMIC DNA]</scope>
    <source>
        <strain evidence="1">DSM 20284</strain>
    </source>
</reference>
<dbReference type="EMBL" id="AEEG01000003">
    <property type="protein sequence ID" value="EFL95749.1"/>
    <property type="molecule type" value="Genomic_DNA"/>
</dbReference>
<dbReference type="AlphaFoldDB" id="E0NF55"/>
<evidence type="ECO:0000313" key="1">
    <source>
        <dbReference type="EMBL" id="EFL95749.1"/>
    </source>
</evidence>
<gene>
    <name evidence="1" type="ORF">HMPREF0623_0785</name>
</gene>
<organism evidence="1 2">
    <name type="scientific">Pediococcus acidilactici DSM 20284</name>
    <dbReference type="NCBI Taxonomy" id="862514"/>
    <lineage>
        <taxon>Bacteria</taxon>
        <taxon>Bacillati</taxon>
        <taxon>Bacillota</taxon>
        <taxon>Bacilli</taxon>
        <taxon>Lactobacillales</taxon>
        <taxon>Lactobacillaceae</taxon>
        <taxon>Pediococcus</taxon>
        <taxon>Pediococcus acidilactici group</taxon>
    </lineage>
</organism>
<comment type="caution">
    <text evidence="1">The sequence shown here is derived from an EMBL/GenBank/DDBJ whole genome shotgun (WGS) entry which is preliminary data.</text>
</comment>
<sequence>MLSSAKTAFNEAGDLRDARMVAFLEQILQKFLKFVRVIEQLE</sequence>
<dbReference type="Proteomes" id="UP000004470">
    <property type="component" value="Unassembled WGS sequence"/>
</dbReference>
<dbReference type="HOGENOM" id="CLU_3255402_0_0_9"/>
<protein>
    <submittedName>
        <fullName evidence="1">Uncharacterized protein</fullName>
    </submittedName>
</protein>